<evidence type="ECO:0000313" key="2">
    <source>
        <dbReference type="Proteomes" id="UP000679220"/>
    </source>
</evidence>
<dbReference type="EMBL" id="JAGTAR010000028">
    <property type="protein sequence ID" value="MBR8537202.1"/>
    <property type="molecule type" value="Genomic_DNA"/>
</dbReference>
<reference evidence="1" key="1">
    <citation type="journal article" date="2018" name="Int. J. Syst. Evol. Microbiol.">
        <title>Carboxylicivirga sediminis sp. nov., isolated from coastal sediment.</title>
        <authorList>
            <person name="Wang F.Q."/>
            <person name="Ren L.H."/>
            <person name="Zou R.J."/>
            <person name="Sun Y.Z."/>
            <person name="Liu X.J."/>
            <person name="Jiang F."/>
            <person name="Liu L.J."/>
        </authorList>
    </citation>
    <scope>NUCLEOTIDE SEQUENCE</scope>
    <source>
        <strain evidence="1">JR1</strain>
    </source>
</reference>
<dbReference type="Proteomes" id="UP000679220">
    <property type="component" value="Unassembled WGS sequence"/>
</dbReference>
<gene>
    <name evidence="1" type="ORF">KDU71_16650</name>
</gene>
<organism evidence="1 2">
    <name type="scientific">Carboxylicivirga sediminis</name>
    <dbReference type="NCBI Taxonomy" id="2006564"/>
    <lineage>
        <taxon>Bacteria</taxon>
        <taxon>Pseudomonadati</taxon>
        <taxon>Bacteroidota</taxon>
        <taxon>Bacteroidia</taxon>
        <taxon>Marinilabiliales</taxon>
        <taxon>Marinilabiliaceae</taxon>
        <taxon>Carboxylicivirga</taxon>
    </lineage>
</organism>
<keyword evidence="2" id="KW-1185">Reference proteome</keyword>
<proteinExistence type="predicted"/>
<reference evidence="1" key="2">
    <citation type="submission" date="2021-04" db="EMBL/GenBank/DDBJ databases">
        <authorList>
            <person name="Zhang T."/>
            <person name="Zhang Y."/>
            <person name="Lu D."/>
            <person name="Zuo D."/>
            <person name="Du Z."/>
        </authorList>
    </citation>
    <scope>NUCLEOTIDE SEQUENCE</scope>
    <source>
        <strain evidence="1">JR1</strain>
    </source>
</reference>
<evidence type="ECO:0000313" key="1">
    <source>
        <dbReference type="EMBL" id="MBR8537202.1"/>
    </source>
</evidence>
<dbReference type="RefSeq" id="WP_212192227.1">
    <property type="nucleotide sequence ID" value="NZ_JAGTAR010000028.1"/>
</dbReference>
<comment type="caution">
    <text evidence="1">The sequence shown here is derived from an EMBL/GenBank/DDBJ whole genome shotgun (WGS) entry which is preliminary data.</text>
</comment>
<accession>A0A941F657</accession>
<dbReference type="AlphaFoldDB" id="A0A941F657"/>
<name>A0A941F657_9BACT</name>
<sequence>MKGIQLIFFVANLFYTNGYAQNNSIIRSGDTYLLSLEYRTEAANSTVEGLTLDEIKGSPYLSKDFADSYILTKKDSIVGLRLRYNIYNDVIEFEKEDKAYELPYNYDYLKVVINHRVFQRIKFMKSNNTEHIGYLELVEDGPVKLYCRRRTRFYPAKPADPYGEARQAEFREQSLSFFCSTQDKSPFEFENKKDLLKVLPADLQDKAVKYLKGNKTKFWNKEDLVRLFDNLNN</sequence>
<protein>
    <submittedName>
        <fullName evidence="1">Uncharacterized protein</fullName>
    </submittedName>
</protein>